<reference evidence="2 3" key="1">
    <citation type="journal article" date="2012" name="Science">
        <title>The Paleozoic origin of enzymatic lignin decomposition reconstructed from 31 fungal genomes.</title>
        <authorList>
            <person name="Floudas D."/>
            <person name="Binder M."/>
            <person name="Riley R."/>
            <person name="Barry K."/>
            <person name="Blanchette R.A."/>
            <person name="Henrissat B."/>
            <person name="Martinez A.T."/>
            <person name="Otillar R."/>
            <person name="Spatafora J.W."/>
            <person name="Yadav J.S."/>
            <person name="Aerts A."/>
            <person name="Benoit I."/>
            <person name="Boyd A."/>
            <person name="Carlson A."/>
            <person name="Copeland A."/>
            <person name="Coutinho P.M."/>
            <person name="de Vries R.P."/>
            <person name="Ferreira P."/>
            <person name="Findley K."/>
            <person name="Foster B."/>
            <person name="Gaskell J."/>
            <person name="Glotzer D."/>
            <person name="Gorecki P."/>
            <person name="Heitman J."/>
            <person name="Hesse C."/>
            <person name="Hori C."/>
            <person name="Igarashi K."/>
            <person name="Jurgens J.A."/>
            <person name="Kallen N."/>
            <person name="Kersten P."/>
            <person name="Kohler A."/>
            <person name="Kuees U."/>
            <person name="Kumar T.K.A."/>
            <person name="Kuo A."/>
            <person name="LaButti K."/>
            <person name="Larrondo L.F."/>
            <person name="Lindquist E."/>
            <person name="Ling A."/>
            <person name="Lombard V."/>
            <person name="Lucas S."/>
            <person name="Lundell T."/>
            <person name="Martin R."/>
            <person name="McLaughlin D.J."/>
            <person name="Morgenstern I."/>
            <person name="Morin E."/>
            <person name="Murat C."/>
            <person name="Nagy L.G."/>
            <person name="Nolan M."/>
            <person name="Ohm R.A."/>
            <person name="Patyshakuliyeva A."/>
            <person name="Rokas A."/>
            <person name="Ruiz-Duenas F.J."/>
            <person name="Sabat G."/>
            <person name="Salamov A."/>
            <person name="Samejima M."/>
            <person name="Schmutz J."/>
            <person name="Slot J.C."/>
            <person name="St John F."/>
            <person name="Stenlid J."/>
            <person name="Sun H."/>
            <person name="Sun S."/>
            <person name="Syed K."/>
            <person name="Tsang A."/>
            <person name="Wiebenga A."/>
            <person name="Young D."/>
            <person name="Pisabarro A."/>
            <person name="Eastwood D.C."/>
            <person name="Martin F."/>
            <person name="Cullen D."/>
            <person name="Grigoriev I.V."/>
            <person name="Hibbett D.S."/>
        </authorList>
    </citation>
    <scope>NUCLEOTIDE SEQUENCE</scope>
    <source>
        <strain evidence="3">FP-58527</strain>
    </source>
</reference>
<dbReference type="InterPro" id="IPR001283">
    <property type="entry name" value="CRISP-related"/>
</dbReference>
<dbReference type="Gene3D" id="3.40.33.10">
    <property type="entry name" value="CAP"/>
    <property type="match status" value="1"/>
</dbReference>
<sequence length="134" mass="13909">GSSEIAAYLDTHNSYRAEYSAAPLAWSTGLQDLAQGYADSCQFANPGDALGAVGTNLAAGTGTFDAKAAVALFMSDAAAYDPANPTFSHFTQVVWKNTTELGCAAALCDSIFDQPATYHVCVYAPTGNVVGQEQ</sequence>
<dbReference type="eggNOG" id="KOG3017">
    <property type="taxonomic scope" value="Eukaryota"/>
</dbReference>
<dbReference type="InterPro" id="IPR014044">
    <property type="entry name" value="CAP_dom"/>
</dbReference>
<dbReference type="STRING" id="743788.S8DTS3"/>
<evidence type="ECO:0000313" key="3">
    <source>
        <dbReference type="Proteomes" id="UP000015241"/>
    </source>
</evidence>
<keyword evidence="3" id="KW-1185">Reference proteome</keyword>
<dbReference type="SUPFAM" id="SSF55797">
    <property type="entry name" value="PR-1-like"/>
    <property type="match status" value="1"/>
</dbReference>
<feature type="non-terminal residue" evidence="2">
    <location>
        <position position="1"/>
    </location>
</feature>
<protein>
    <recommendedName>
        <fullName evidence="1">SCP domain-containing protein</fullName>
    </recommendedName>
</protein>
<organism evidence="2 3">
    <name type="scientific">Fomitopsis schrenkii</name>
    <name type="common">Brown rot fungus</name>
    <dbReference type="NCBI Taxonomy" id="2126942"/>
    <lineage>
        <taxon>Eukaryota</taxon>
        <taxon>Fungi</taxon>
        <taxon>Dikarya</taxon>
        <taxon>Basidiomycota</taxon>
        <taxon>Agaricomycotina</taxon>
        <taxon>Agaricomycetes</taxon>
        <taxon>Polyporales</taxon>
        <taxon>Fomitopsis</taxon>
    </lineage>
</organism>
<dbReference type="OrthoDB" id="337038at2759"/>
<dbReference type="InParanoid" id="S8DTS3"/>
<dbReference type="EMBL" id="KE504196">
    <property type="protein sequence ID" value="EPS96007.1"/>
    <property type="molecule type" value="Genomic_DNA"/>
</dbReference>
<dbReference type="HOGENOM" id="CLU_035730_6_3_1"/>
<dbReference type="PANTHER" id="PTHR10334">
    <property type="entry name" value="CYSTEINE-RICH SECRETORY PROTEIN-RELATED"/>
    <property type="match status" value="1"/>
</dbReference>
<dbReference type="SMART" id="SM00198">
    <property type="entry name" value="SCP"/>
    <property type="match status" value="1"/>
</dbReference>
<accession>S8DTS3</accession>
<dbReference type="Pfam" id="PF00188">
    <property type="entry name" value="CAP"/>
    <property type="match status" value="1"/>
</dbReference>
<name>S8DTS3_FOMSC</name>
<evidence type="ECO:0000259" key="1">
    <source>
        <dbReference type="SMART" id="SM00198"/>
    </source>
</evidence>
<dbReference type="PRINTS" id="PR00837">
    <property type="entry name" value="V5TPXLIKE"/>
</dbReference>
<dbReference type="AlphaFoldDB" id="S8DTS3"/>
<feature type="domain" description="SCP" evidence="1">
    <location>
        <begin position="3"/>
        <end position="131"/>
    </location>
</feature>
<dbReference type="Proteomes" id="UP000015241">
    <property type="component" value="Unassembled WGS sequence"/>
</dbReference>
<proteinExistence type="predicted"/>
<gene>
    <name evidence="2" type="ORF">FOMPIDRAFT_1131347</name>
</gene>
<dbReference type="InterPro" id="IPR035940">
    <property type="entry name" value="CAP_sf"/>
</dbReference>
<evidence type="ECO:0000313" key="2">
    <source>
        <dbReference type="EMBL" id="EPS96007.1"/>
    </source>
</evidence>